<feature type="transmembrane region" description="Helical" evidence="1">
    <location>
        <begin position="6"/>
        <end position="24"/>
    </location>
</feature>
<feature type="transmembrane region" description="Helical" evidence="1">
    <location>
        <begin position="59"/>
        <end position="80"/>
    </location>
</feature>
<keyword evidence="1" id="KW-0472">Membrane</keyword>
<dbReference type="PANTHER" id="PTHR37464:SF1">
    <property type="entry name" value="BLL2463 PROTEIN"/>
    <property type="match status" value="1"/>
</dbReference>
<evidence type="ECO:0000313" key="3">
    <source>
        <dbReference type="EMBL" id="MBD7942876.1"/>
    </source>
</evidence>
<evidence type="ECO:0000259" key="2">
    <source>
        <dbReference type="PROSITE" id="PS50234"/>
    </source>
</evidence>
<gene>
    <name evidence="3" type="ORF">H9650_02005</name>
</gene>
<evidence type="ECO:0000313" key="4">
    <source>
        <dbReference type="Proteomes" id="UP000640786"/>
    </source>
</evidence>
<accession>A0ABR8R546</accession>
<dbReference type="InterPro" id="IPR002035">
    <property type="entry name" value="VWF_A"/>
</dbReference>
<organism evidence="3 4">
    <name type="scientific">Psychrobacillus faecigallinarum</name>
    <dbReference type="NCBI Taxonomy" id="2762235"/>
    <lineage>
        <taxon>Bacteria</taxon>
        <taxon>Bacillati</taxon>
        <taxon>Bacillota</taxon>
        <taxon>Bacilli</taxon>
        <taxon>Bacillales</taxon>
        <taxon>Bacillaceae</taxon>
        <taxon>Psychrobacillus</taxon>
    </lineage>
</organism>
<comment type="caution">
    <text evidence="3">The sequence shown here is derived from an EMBL/GenBank/DDBJ whole genome shotgun (WGS) entry which is preliminary data.</text>
</comment>
<feature type="transmembrane region" description="Helical" evidence="1">
    <location>
        <begin position="560"/>
        <end position="578"/>
    </location>
</feature>
<keyword evidence="1" id="KW-0812">Transmembrane</keyword>
<protein>
    <submittedName>
        <fullName evidence="3">BatA domain-containing protein</fullName>
    </submittedName>
</protein>
<evidence type="ECO:0000256" key="1">
    <source>
        <dbReference type="SAM" id="Phobius"/>
    </source>
</evidence>
<feature type="domain" description="VWFA" evidence="2">
    <location>
        <begin position="89"/>
        <end position="272"/>
    </location>
</feature>
<proteinExistence type="predicted"/>
<keyword evidence="1" id="KW-1133">Transmembrane helix</keyword>
<dbReference type="PANTHER" id="PTHR37464">
    <property type="entry name" value="BLL2463 PROTEIN"/>
    <property type="match status" value="1"/>
</dbReference>
<dbReference type="InterPro" id="IPR024163">
    <property type="entry name" value="Aerotolerance_reg_N"/>
</dbReference>
<dbReference type="Pfam" id="PF13519">
    <property type="entry name" value="VWA_2"/>
    <property type="match status" value="1"/>
</dbReference>
<dbReference type="RefSeq" id="WP_144537870.1">
    <property type="nucleotide sequence ID" value="NZ_JACSQO010000001.1"/>
</dbReference>
<dbReference type="Gene3D" id="3.40.50.410">
    <property type="entry name" value="von Willebrand factor, type A domain"/>
    <property type="match status" value="1"/>
</dbReference>
<dbReference type="Pfam" id="PF07584">
    <property type="entry name" value="BatA"/>
    <property type="match status" value="1"/>
</dbReference>
<dbReference type="SUPFAM" id="SSF53300">
    <property type="entry name" value="vWA-like"/>
    <property type="match status" value="1"/>
</dbReference>
<reference evidence="3 4" key="1">
    <citation type="submission" date="2020-08" db="EMBL/GenBank/DDBJ databases">
        <title>A Genomic Blueprint of the Chicken Gut Microbiome.</title>
        <authorList>
            <person name="Gilroy R."/>
            <person name="Ravi A."/>
            <person name="Getino M."/>
            <person name="Pursley I."/>
            <person name="Horton D.L."/>
            <person name="Alikhan N.-F."/>
            <person name="Baker D."/>
            <person name="Gharbi K."/>
            <person name="Hall N."/>
            <person name="Watson M."/>
            <person name="Adriaenssens E.M."/>
            <person name="Foster-Nyarko E."/>
            <person name="Jarju S."/>
            <person name="Secka A."/>
            <person name="Antonio M."/>
            <person name="Oren A."/>
            <person name="Chaudhuri R."/>
            <person name="La Ragione R.M."/>
            <person name="Hildebrand F."/>
            <person name="Pallen M.J."/>
        </authorList>
    </citation>
    <scope>NUCLEOTIDE SEQUENCE [LARGE SCALE GENOMIC DNA]</scope>
    <source>
        <strain evidence="3 4">Sa2BUA9</strain>
    </source>
</reference>
<dbReference type="InterPro" id="IPR036465">
    <property type="entry name" value="vWFA_dom_sf"/>
</dbReference>
<sequence length="586" mass="66380">MGFSQLPYLWTVIFPIAVLLYYFFRKKYKKQSVSSTLFWDEVMKETKASPYLQHLQRNALFYLQMLAMILLVIALIQPFLKKEALAGEQIVFIVDTSATMEVNVDDAILFNKHKQEMLDLVEQLSGKPLTLITTGNEPVAALRQETNINEIKRVINKLEVTYEDENLSKTLDFAQSFFQNKATSVYVFTDQIDRQTLPLQYENVSWNVIGQTKEVSNISIKRLGATKMKNGTSALIQLASQNREEQTVSLTLSNGEGELVKESVRLPAGETVTLSFDELQEAIFLKATIDVEDDYLMDNEMTVFLQDQLSKIFIDSSLHTLVRTAFQSLGVDMSSIPAEQVSLVKEEGILVTNQFSLVDQLERPALFIGRNDENPVEVNGTVQTDDHPLFSFADLSDIYVSSVYPGVEGYKTIATVAEQPFIQISPRGDIIVLSDIQMTDWPLSPSFPLFMWSVKEQLSNSNTYLGSFTPNERKPQSLGSATNEWEIYTLDDSYEYSIENGGAFVAPRKPGLYVIRSGEKEKYFSVAISQKEKEIIKGSSYSIGGLGVEQQDENYEKYSIVPFLIVLLLLLFVIEWEVQRRRGFTS</sequence>
<dbReference type="EMBL" id="JACSQO010000001">
    <property type="protein sequence ID" value="MBD7942876.1"/>
    <property type="molecule type" value="Genomic_DNA"/>
</dbReference>
<name>A0ABR8R546_9BACI</name>
<dbReference type="Proteomes" id="UP000640786">
    <property type="component" value="Unassembled WGS sequence"/>
</dbReference>
<dbReference type="PROSITE" id="PS50234">
    <property type="entry name" value="VWFA"/>
    <property type="match status" value="1"/>
</dbReference>
<keyword evidence="4" id="KW-1185">Reference proteome</keyword>